<feature type="domain" description="ORC1/DEAH AAA+ ATPase" evidence="1">
    <location>
        <begin position="28"/>
        <end position="143"/>
    </location>
</feature>
<dbReference type="PANTHER" id="PTHR35894">
    <property type="entry name" value="GENERAL SECRETION PATHWAY PROTEIN A-RELATED"/>
    <property type="match status" value="1"/>
</dbReference>
<reference evidence="2 3" key="2">
    <citation type="submission" date="2020-05" db="EMBL/GenBank/DDBJ databases">
        <title>Draft genome sequence of Desulfovibrio sp. strainFSS-1.</title>
        <authorList>
            <person name="Shimoshige H."/>
            <person name="Kobayashi H."/>
            <person name="Maekawa T."/>
        </authorList>
    </citation>
    <scope>NUCLEOTIDE SEQUENCE [LARGE SCALE GENOMIC DNA]</scope>
    <source>
        <strain evidence="2 3">SIID29052-01</strain>
    </source>
</reference>
<name>A0A6V8LU26_9BACT</name>
<sequence length="247" mass="27100">MRKQFVKTENYSRFVAGIQAVEQRGAAEAGMMLVHGAPGFGKSHIVGHWAAEASAVFLRANVDWTPKYFLVELARALRVDPTGTAQQLFSRLLERVVETQTPIVIDEAEFSLHQNAAALEKVRDLSDRAEVTVVLIGMERIQQSIARHKQLSSRIAQVVEFVPSTLADVEQACRQLAEVGMTPALVAEVHRISGGRMREVLNVIAAVERIAAINGQSTLDVSDLEGAALSYDWQTRTAKAVKATRGR</sequence>
<dbReference type="Proteomes" id="UP000494245">
    <property type="component" value="Unassembled WGS sequence"/>
</dbReference>
<protein>
    <recommendedName>
        <fullName evidence="1">ORC1/DEAH AAA+ ATPase domain-containing protein</fullName>
    </recommendedName>
</protein>
<dbReference type="InterPro" id="IPR052026">
    <property type="entry name" value="ExeA_AAA_ATPase_DNA-bind"/>
</dbReference>
<dbReference type="AlphaFoldDB" id="A0A6V8LU26"/>
<dbReference type="GO" id="GO:0016887">
    <property type="term" value="F:ATP hydrolysis activity"/>
    <property type="evidence" value="ECO:0007669"/>
    <property type="project" value="InterPro"/>
</dbReference>
<dbReference type="Pfam" id="PF13401">
    <property type="entry name" value="AAA_22"/>
    <property type="match status" value="1"/>
</dbReference>
<keyword evidence="3" id="KW-1185">Reference proteome</keyword>
<dbReference type="SUPFAM" id="SSF52540">
    <property type="entry name" value="P-loop containing nucleoside triphosphate hydrolases"/>
    <property type="match status" value="1"/>
</dbReference>
<reference evidence="2 3" key="1">
    <citation type="submission" date="2020-04" db="EMBL/GenBank/DDBJ databases">
        <authorList>
            <consortium name="Desulfovibrio sp. FSS-1 genome sequencing consortium"/>
            <person name="Shimoshige H."/>
            <person name="Kobayashi H."/>
            <person name="Maekawa T."/>
        </authorList>
    </citation>
    <scope>NUCLEOTIDE SEQUENCE [LARGE SCALE GENOMIC DNA]</scope>
    <source>
        <strain evidence="2 3">SIID29052-01</strain>
    </source>
</reference>
<evidence type="ECO:0000259" key="1">
    <source>
        <dbReference type="Pfam" id="PF13401"/>
    </source>
</evidence>
<gene>
    <name evidence="2" type="ORF">NNJEOMEG_02295</name>
</gene>
<evidence type="ECO:0000313" key="3">
    <source>
        <dbReference type="Proteomes" id="UP000494245"/>
    </source>
</evidence>
<comment type="caution">
    <text evidence="2">The sequence shown here is derived from an EMBL/GenBank/DDBJ whole genome shotgun (WGS) entry which is preliminary data.</text>
</comment>
<dbReference type="InterPro" id="IPR027417">
    <property type="entry name" value="P-loop_NTPase"/>
</dbReference>
<dbReference type="PANTHER" id="PTHR35894:SF5">
    <property type="entry name" value="MU-LIKE PROPHAGE FLUMU DNA TRANSPOSITION PROTEIN B"/>
    <property type="match status" value="1"/>
</dbReference>
<evidence type="ECO:0000313" key="2">
    <source>
        <dbReference type="EMBL" id="GFK94450.1"/>
    </source>
</evidence>
<dbReference type="Gene3D" id="3.40.50.300">
    <property type="entry name" value="P-loop containing nucleotide triphosphate hydrolases"/>
    <property type="match status" value="1"/>
</dbReference>
<organism evidence="2 3">
    <name type="scientific">Fundidesulfovibrio magnetotacticus</name>
    <dbReference type="NCBI Taxonomy" id="2730080"/>
    <lineage>
        <taxon>Bacteria</taxon>
        <taxon>Pseudomonadati</taxon>
        <taxon>Thermodesulfobacteriota</taxon>
        <taxon>Desulfovibrionia</taxon>
        <taxon>Desulfovibrionales</taxon>
        <taxon>Desulfovibrionaceae</taxon>
        <taxon>Fundidesulfovibrio</taxon>
    </lineage>
</organism>
<dbReference type="RefSeq" id="WP_173084542.1">
    <property type="nucleotide sequence ID" value="NZ_BLTE01000010.1"/>
</dbReference>
<proteinExistence type="predicted"/>
<dbReference type="InterPro" id="IPR049945">
    <property type="entry name" value="AAA_22"/>
</dbReference>
<accession>A0A6V8LU26</accession>
<dbReference type="EMBL" id="BLTE01000010">
    <property type="protein sequence ID" value="GFK94450.1"/>
    <property type="molecule type" value="Genomic_DNA"/>
</dbReference>